<dbReference type="GeneID" id="46492240"/>
<name>A0A809X8B3_9BRAD</name>
<evidence type="ECO:0000313" key="10">
    <source>
        <dbReference type="EMBL" id="BCE92817.1"/>
    </source>
</evidence>
<dbReference type="EMBL" id="AP023094">
    <property type="protein sequence ID" value="BCE49307.1"/>
    <property type="molecule type" value="Genomic_DNA"/>
</dbReference>
<dbReference type="EMBL" id="AP023093">
    <property type="protein sequence ID" value="BCE40536.1"/>
    <property type="molecule type" value="Genomic_DNA"/>
</dbReference>
<evidence type="ECO:0000313" key="3">
    <source>
        <dbReference type="EMBL" id="BCE31752.1"/>
    </source>
</evidence>
<evidence type="ECO:0000313" key="4">
    <source>
        <dbReference type="EMBL" id="BCE40536.1"/>
    </source>
</evidence>
<evidence type="ECO:0000313" key="6">
    <source>
        <dbReference type="EMBL" id="BCE58070.1"/>
    </source>
</evidence>
<dbReference type="EMBL" id="AP023091">
    <property type="protein sequence ID" value="BCE23043.1"/>
    <property type="molecule type" value="Genomic_DNA"/>
</dbReference>
<dbReference type="EMBL" id="AP023092">
    <property type="protein sequence ID" value="BCE31752.1"/>
    <property type="molecule type" value="Genomic_DNA"/>
</dbReference>
<evidence type="ECO:0000313" key="8">
    <source>
        <dbReference type="EMBL" id="BCE73988.1"/>
    </source>
</evidence>
<reference evidence="5" key="5">
    <citation type="submission" date="2020-05" db="EMBL/GenBank/DDBJ databases">
        <title>Complete genome sequence of Bradyrhizobium diazoefficiens XF4 isolated from soybean nodule.</title>
        <authorList>
            <person name="Noda R."/>
            <person name="Kakizaki K."/>
            <person name="Minamisawa K."/>
        </authorList>
    </citation>
    <scope>NUCLEOTIDE SEQUENCE</scope>
    <source>
        <strain evidence="5">XF4</strain>
    </source>
</reference>
<accession>A0A809X8B3</accession>
<reference evidence="3" key="3">
    <citation type="submission" date="2020-05" db="EMBL/GenBank/DDBJ databases">
        <title>Complete genome sequence of Bradyrhizobium diazoefficiens XF2 isolated from soybean nodule.</title>
        <authorList>
            <person name="Noda R."/>
            <person name="Kakizaki K."/>
            <person name="Minamisawa K."/>
        </authorList>
    </citation>
    <scope>NUCLEOTIDE SEQUENCE</scope>
    <source>
        <strain evidence="3">XF2</strain>
    </source>
</reference>
<sequence>MNKLMIAVAVTILGASTAKAAPLYECGGDPACQAKRDSMSRATYERNINQCLASAGATREQWRAHAVPKPAADKVRACLAARG</sequence>
<evidence type="ECO:0000313" key="5">
    <source>
        <dbReference type="EMBL" id="BCE49307.1"/>
    </source>
</evidence>
<protein>
    <submittedName>
        <fullName evidence="2">Uncharacterized protein</fullName>
    </submittedName>
</protein>
<feature type="signal peptide" evidence="1">
    <location>
        <begin position="1"/>
        <end position="20"/>
    </location>
</feature>
<evidence type="ECO:0000256" key="1">
    <source>
        <dbReference type="SAM" id="SignalP"/>
    </source>
</evidence>
<proteinExistence type="predicted"/>
<dbReference type="EMBL" id="AP023096">
    <property type="protein sequence ID" value="BCE66747.1"/>
    <property type="molecule type" value="Genomic_DNA"/>
</dbReference>
<dbReference type="RefSeq" id="WP_028171482.1">
    <property type="nucleotide sequence ID" value="NZ_AJQI01000455.1"/>
</dbReference>
<reference evidence="9" key="9">
    <citation type="submission" date="2020-05" db="EMBL/GenBank/DDBJ databases">
        <title>Complete genome sequence of Bradyrhizobium diazoefficiens XF9 isolated from soybean nodule.</title>
        <authorList>
            <person name="Noda R."/>
            <person name="Kakizaki K."/>
            <person name="Minamisawa K."/>
        </authorList>
    </citation>
    <scope>NUCLEOTIDE SEQUENCE</scope>
    <source>
        <strain evidence="9">XF9</strain>
    </source>
</reference>
<evidence type="ECO:0000313" key="7">
    <source>
        <dbReference type="EMBL" id="BCE66747.1"/>
    </source>
</evidence>
<dbReference type="AlphaFoldDB" id="A0A809X8B3"/>
<reference evidence="8" key="8">
    <citation type="submission" date="2020-05" db="EMBL/GenBank/DDBJ databases">
        <title>Complete genome sequence of Bradyrhizobium diazoefficiens XF8 isolated from soybean nodule.</title>
        <authorList>
            <person name="Noda R."/>
            <person name="Kakizaki K."/>
            <person name="Minamisawa K."/>
        </authorList>
    </citation>
    <scope>NUCLEOTIDE SEQUENCE</scope>
    <source>
        <strain evidence="8">XF8</strain>
    </source>
</reference>
<reference evidence="10" key="2">
    <citation type="submission" date="2020-05" db="EMBL/GenBank/DDBJ databases">
        <title>Complete genome sequence of Bradyrhizobium diazoefficiens XF10 isolated from soybean nodule.</title>
        <authorList>
            <person name="Noda R."/>
            <person name="Kakizaki K."/>
            <person name="Minamisawa K."/>
        </authorList>
    </citation>
    <scope>NUCLEOTIDE SEQUENCE</scope>
    <source>
        <strain evidence="10">XF10</strain>
    </source>
</reference>
<evidence type="ECO:0000313" key="2">
    <source>
        <dbReference type="EMBL" id="BCE23043.1"/>
    </source>
</evidence>
<dbReference type="EMBL" id="AP023097">
    <property type="protein sequence ID" value="BCE73988.1"/>
    <property type="molecule type" value="Genomic_DNA"/>
</dbReference>
<dbReference type="EMBL" id="AP023095">
    <property type="protein sequence ID" value="BCE58070.1"/>
    <property type="molecule type" value="Genomic_DNA"/>
</dbReference>
<reference evidence="4" key="4">
    <citation type="submission" date="2020-05" db="EMBL/GenBank/DDBJ databases">
        <title>Complete genome sequence of Bradyrhizobium diazoefficiens XF3 isolated from soybean nodule.</title>
        <authorList>
            <person name="Noda R."/>
            <person name="Kakizaki K."/>
            <person name="Minamisawa K."/>
        </authorList>
    </citation>
    <scope>NUCLEOTIDE SEQUENCE</scope>
    <source>
        <strain evidence="4">XF3</strain>
    </source>
</reference>
<keyword evidence="1" id="KW-0732">Signal</keyword>
<evidence type="ECO:0000313" key="9">
    <source>
        <dbReference type="EMBL" id="BCE83604.1"/>
    </source>
</evidence>
<organism evidence="2">
    <name type="scientific">Bradyrhizobium diazoefficiens</name>
    <dbReference type="NCBI Taxonomy" id="1355477"/>
    <lineage>
        <taxon>Bacteria</taxon>
        <taxon>Pseudomonadati</taxon>
        <taxon>Pseudomonadota</taxon>
        <taxon>Alphaproteobacteria</taxon>
        <taxon>Hyphomicrobiales</taxon>
        <taxon>Nitrobacteraceae</taxon>
        <taxon>Bradyrhizobium</taxon>
    </lineage>
</organism>
<reference evidence="2" key="1">
    <citation type="submission" date="2020-05" db="EMBL/GenBank/DDBJ databases">
        <title>Complete genome sequence of Bradyrhizobium diazoefficiens XF1 isolated from soybean nodule.</title>
        <authorList>
            <person name="Noda R."/>
            <person name="Kakizaki K."/>
            <person name="Minamisawa K."/>
        </authorList>
    </citation>
    <scope>NUCLEOTIDE SEQUENCE</scope>
    <source>
        <strain evidence="2">XF1</strain>
    </source>
</reference>
<gene>
    <name evidence="10" type="ORF">XF10B_56150</name>
    <name evidence="2" type="ORF">XF1B_57240</name>
    <name evidence="3" type="ORF">XF2B_55210</name>
    <name evidence="4" type="ORF">XF3B_55670</name>
    <name evidence="5" type="ORF">XF4B_56560</name>
    <name evidence="6" type="ORF">XF5B_55820</name>
    <name evidence="7" type="ORF">XF6B_55460</name>
    <name evidence="8" type="ORF">XF8B_40990</name>
    <name evidence="9" type="ORF">XF9B_50250</name>
</gene>
<reference evidence="7" key="7">
    <citation type="submission" date="2020-05" db="EMBL/GenBank/DDBJ databases">
        <title>Complete genome sequence of Bradyrhizobium diazoefficiens XF6 isolated from soybean nodule.</title>
        <authorList>
            <person name="Noda R."/>
            <person name="Kakizaki K."/>
            <person name="Minamisawa K."/>
        </authorList>
    </citation>
    <scope>NUCLEOTIDE SEQUENCE</scope>
    <source>
        <strain evidence="7">XF6</strain>
    </source>
</reference>
<feature type="chain" id="PRO_5036220436" evidence="1">
    <location>
        <begin position="21"/>
        <end position="83"/>
    </location>
</feature>
<dbReference type="EMBL" id="AP023098">
    <property type="protein sequence ID" value="BCE83604.1"/>
    <property type="molecule type" value="Genomic_DNA"/>
</dbReference>
<reference evidence="6" key="6">
    <citation type="submission" date="2020-05" db="EMBL/GenBank/DDBJ databases">
        <title>Complete genome sequence of Bradyrhizobium diazoefficiens XF5 isolated from soybean nodule.</title>
        <authorList>
            <person name="Noda R."/>
            <person name="Kakizaki K."/>
            <person name="Minamisawa K."/>
        </authorList>
    </citation>
    <scope>NUCLEOTIDE SEQUENCE</scope>
    <source>
        <strain evidence="6">XF5</strain>
    </source>
</reference>
<dbReference type="EMBL" id="AP023099">
    <property type="protein sequence ID" value="BCE92817.1"/>
    <property type="molecule type" value="Genomic_DNA"/>
</dbReference>